<evidence type="ECO:0000259" key="3">
    <source>
        <dbReference type="Pfam" id="PF23359"/>
    </source>
</evidence>
<evidence type="ECO:0000259" key="2">
    <source>
        <dbReference type="Pfam" id="PF11774"/>
    </source>
</evidence>
<evidence type="ECO:0000313" key="5">
    <source>
        <dbReference type="Proteomes" id="UP000662939"/>
    </source>
</evidence>
<sequence length="119" mass="13153">MAQKVQVLLLDDIDGGRADETVKFALDGQAYEIDLSQAHANELREALAKYVDVARRMGRYNVGGAQRSTTRGSVSRRIAADREQNKAIREWASAKGLKVSPRGRIPQEIVDEYHATAGK</sequence>
<name>A0A895XIP3_9ACTN</name>
<keyword evidence="5" id="KW-1185">Reference proteome</keyword>
<evidence type="ECO:0000313" key="4">
    <source>
        <dbReference type="EMBL" id="QSB05671.1"/>
    </source>
</evidence>
<dbReference type="InterPro" id="IPR036625">
    <property type="entry name" value="E3-bd_dom_sf"/>
</dbReference>
<dbReference type="Gene3D" id="4.10.320.10">
    <property type="entry name" value="E3-binding domain"/>
    <property type="match status" value="1"/>
</dbReference>
<dbReference type="EMBL" id="CP070496">
    <property type="protein sequence ID" value="QSB05671.1"/>
    <property type="molecule type" value="Genomic_DNA"/>
</dbReference>
<dbReference type="AlphaFoldDB" id="A0A895XIP3"/>
<protein>
    <submittedName>
        <fullName evidence="4">Lsr2 family protein</fullName>
    </submittedName>
</protein>
<evidence type="ECO:0000256" key="1">
    <source>
        <dbReference type="ARBA" id="ARBA00023125"/>
    </source>
</evidence>
<dbReference type="RefSeq" id="WP_213171683.1">
    <property type="nucleotide sequence ID" value="NZ_CP070496.1"/>
</dbReference>
<dbReference type="InterPro" id="IPR024412">
    <property type="entry name" value="Lsr2_dim_dom"/>
</dbReference>
<dbReference type="Pfam" id="PF11774">
    <property type="entry name" value="Lsr2"/>
    <property type="match status" value="1"/>
</dbReference>
<gene>
    <name evidence="4" type="ORF">JQS30_01705</name>
</gene>
<accession>A0A895XIP3</accession>
<dbReference type="GO" id="GO:0003677">
    <property type="term" value="F:DNA binding"/>
    <property type="evidence" value="ECO:0007669"/>
    <property type="project" value="UniProtKB-KW"/>
</dbReference>
<proteinExistence type="predicted"/>
<feature type="domain" description="Lsr2 DNA-binding" evidence="3">
    <location>
        <begin position="80"/>
        <end position="115"/>
    </location>
</feature>
<dbReference type="Proteomes" id="UP000662939">
    <property type="component" value="Chromosome"/>
</dbReference>
<dbReference type="Gene3D" id="3.30.60.230">
    <property type="entry name" value="Lsr2, dimerization domain"/>
    <property type="match status" value="1"/>
</dbReference>
<feature type="domain" description="Lsr2 dimerization" evidence="2">
    <location>
        <begin position="1"/>
        <end position="58"/>
    </location>
</feature>
<dbReference type="Pfam" id="PF23359">
    <property type="entry name" value="Lsr2_DNA-bd"/>
    <property type="match status" value="1"/>
</dbReference>
<keyword evidence="1" id="KW-0238">DNA-binding</keyword>
<dbReference type="InterPro" id="IPR055370">
    <property type="entry name" value="Lsr2_DNA-bd"/>
</dbReference>
<dbReference type="InterPro" id="IPR042261">
    <property type="entry name" value="Lsr2-like_dimerization"/>
</dbReference>
<dbReference type="KEGG" id="nav:JQS30_01705"/>
<dbReference type="GO" id="GO:0016746">
    <property type="term" value="F:acyltransferase activity"/>
    <property type="evidence" value="ECO:0007669"/>
    <property type="project" value="InterPro"/>
</dbReference>
<organism evidence="4 5">
    <name type="scientific">Natronoglycomyces albus</name>
    <dbReference type="NCBI Taxonomy" id="2811108"/>
    <lineage>
        <taxon>Bacteria</taxon>
        <taxon>Bacillati</taxon>
        <taxon>Actinomycetota</taxon>
        <taxon>Actinomycetes</taxon>
        <taxon>Glycomycetales</taxon>
        <taxon>Glycomycetaceae</taxon>
        <taxon>Natronoglycomyces</taxon>
    </lineage>
</organism>
<reference evidence="4" key="1">
    <citation type="submission" date="2021-02" db="EMBL/GenBank/DDBJ databases">
        <title>Natronoglycomyces albus gen. nov., sp. nov, a haloalkaliphilic actinobacterium from a soda solonchak soil.</title>
        <authorList>
            <person name="Sorokin D.Y."/>
            <person name="Khijniak T.V."/>
            <person name="Zakharycheva A.P."/>
            <person name="Boueva O.V."/>
            <person name="Ariskina E.V."/>
            <person name="Hahnke R.L."/>
            <person name="Bunk B."/>
            <person name="Sproer C."/>
            <person name="Schumann P."/>
            <person name="Evtushenko L.I."/>
            <person name="Kublanov I.V."/>
        </authorList>
    </citation>
    <scope>NUCLEOTIDE SEQUENCE</scope>
    <source>
        <strain evidence="4">DSM 106290</strain>
    </source>
</reference>